<reference evidence="12" key="1">
    <citation type="submission" date="2011-06" db="EMBL/GenBank/DDBJ databases">
        <authorList>
            <consortium name="US DOE Joint Genome Institute (JGI-PGF)"/>
            <person name="Lucas S."/>
            <person name="Han J."/>
            <person name="Lapidus A."/>
            <person name="Cheng J.-F."/>
            <person name="Goodwin L."/>
            <person name="Pitluck S."/>
            <person name="Peters L."/>
            <person name="Land M.L."/>
            <person name="Hauser L."/>
            <person name="Vogl K."/>
            <person name="Liu Z."/>
            <person name="Overmann J."/>
            <person name="Frigaard N.-U."/>
            <person name="Bryant D.A."/>
            <person name="Woyke T.J."/>
        </authorList>
    </citation>
    <scope>NUCLEOTIDE SEQUENCE [LARGE SCALE GENOMIC DNA]</scope>
    <source>
        <strain evidence="12">970</strain>
    </source>
</reference>
<name>H8Z641_9GAMM</name>
<keyword evidence="5 9" id="KW-0812">Transmembrane</keyword>
<dbReference type="eggNOG" id="COG0463">
    <property type="taxonomic scope" value="Bacteria"/>
</dbReference>
<dbReference type="GO" id="GO:0016757">
    <property type="term" value="F:glycosyltransferase activity"/>
    <property type="evidence" value="ECO:0007669"/>
    <property type="project" value="UniProtKB-KW"/>
</dbReference>
<dbReference type="Gene3D" id="3.90.550.10">
    <property type="entry name" value="Spore Coat Polysaccharide Biosynthesis Protein SpsA, Chain A"/>
    <property type="match status" value="1"/>
</dbReference>
<dbReference type="OrthoDB" id="9811884at2"/>
<keyword evidence="3" id="KW-0328">Glycosyltransferase</keyword>
<dbReference type="InterPro" id="IPR001173">
    <property type="entry name" value="Glyco_trans_2-like"/>
</dbReference>
<protein>
    <submittedName>
        <fullName evidence="11">Glycosyl transferase</fullName>
    </submittedName>
</protein>
<dbReference type="PANTHER" id="PTHR48090">
    <property type="entry name" value="UNDECAPRENYL-PHOSPHATE 4-DEOXY-4-FORMAMIDO-L-ARABINOSE TRANSFERASE-RELATED"/>
    <property type="match status" value="1"/>
</dbReference>
<evidence type="ECO:0000313" key="11">
    <source>
        <dbReference type="EMBL" id="EIC19608.1"/>
    </source>
</evidence>
<keyword evidence="12" id="KW-1185">Reference proteome</keyword>
<sequence>MVETTQQPAIDTSALTLSVVVPVYNEYEVLPEFHRRLQTVLRACSADYEILYVNDGSSDPSLAIIQGLHSQDPHIAWIDLSRNFGKEIALTAGLDHTHGDVVIVIDADLQDPPELIPELLAVWQQGYDVVYAKRSERQGETWLKRATARGFYYLMGKLTHTHIPQNTGDYRLLSRRAVDALGRLREHHRFMKGLFAWIGFPQKEVVYQRHPRHAGATKWNYWKLWNFALDGLTSFSTLPLKLASYLGFILALCAFLFGAWIIVKTLFFGEPVPGYPSLMVVILFLGGVQLLFIGVLGEYLGRMFDETKQRPLYFINAYQRRSVSGCTPINTSSAMSRLPSAVGCNGTKNSAAGPPP</sequence>
<dbReference type="Pfam" id="PF00535">
    <property type="entry name" value="Glycos_transf_2"/>
    <property type="match status" value="1"/>
</dbReference>
<evidence type="ECO:0000313" key="12">
    <source>
        <dbReference type="Proteomes" id="UP000002964"/>
    </source>
</evidence>
<keyword evidence="7 9" id="KW-0472">Membrane</keyword>
<comment type="similarity">
    <text evidence="8">Belongs to the glycosyltransferase 2 family. GtrB subfamily.</text>
</comment>
<keyword evidence="2" id="KW-1003">Cell membrane</keyword>
<keyword evidence="6 9" id="KW-1133">Transmembrane helix</keyword>
<evidence type="ECO:0000256" key="3">
    <source>
        <dbReference type="ARBA" id="ARBA00022676"/>
    </source>
</evidence>
<evidence type="ECO:0000256" key="5">
    <source>
        <dbReference type="ARBA" id="ARBA00022692"/>
    </source>
</evidence>
<comment type="subcellular location">
    <subcellularLocation>
        <location evidence="1">Cell membrane</location>
        <topology evidence="1">Multi-pass membrane protein</topology>
    </subcellularLocation>
</comment>
<reference evidence="11 12" key="2">
    <citation type="submission" date="2011-11" db="EMBL/GenBank/DDBJ databases">
        <authorList>
            <consortium name="US DOE Joint Genome Institute"/>
            <person name="Lucas S."/>
            <person name="Han J."/>
            <person name="Lapidus A."/>
            <person name="Cheng J.-F."/>
            <person name="Goodwin L."/>
            <person name="Pitluck S."/>
            <person name="Peters L."/>
            <person name="Ovchinnikova G."/>
            <person name="Zhang X."/>
            <person name="Detter J.C."/>
            <person name="Han C."/>
            <person name="Tapia R."/>
            <person name="Land M."/>
            <person name="Hauser L."/>
            <person name="Kyrpides N."/>
            <person name="Ivanova N."/>
            <person name="Pagani I."/>
            <person name="Vogl K."/>
            <person name="Liu Z."/>
            <person name="Overmann J."/>
            <person name="Frigaard N.-U."/>
            <person name="Bryant D."/>
            <person name="Woyke T."/>
        </authorList>
    </citation>
    <scope>NUCLEOTIDE SEQUENCE [LARGE SCALE GENOMIC DNA]</scope>
    <source>
        <strain evidence="11 12">970</strain>
    </source>
</reference>
<evidence type="ECO:0000256" key="2">
    <source>
        <dbReference type="ARBA" id="ARBA00022475"/>
    </source>
</evidence>
<evidence type="ECO:0000259" key="10">
    <source>
        <dbReference type="Pfam" id="PF00535"/>
    </source>
</evidence>
<proteinExistence type="inferred from homology"/>
<dbReference type="EMBL" id="JH603170">
    <property type="protein sequence ID" value="EIC19608.1"/>
    <property type="molecule type" value="Genomic_DNA"/>
</dbReference>
<evidence type="ECO:0000256" key="4">
    <source>
        <dbReference type="ARBA" id="ARBA00022679"/>
    </source>
</evidence>
<accession>H8Z641</accession>
<evidence type="ECO:0000256" key="6">
    <source>
        <dbReference type="ARBA" id="ARBA00022989"/>
    </source>
</evidence>
<evidence type="ECO:0000256" key="9">
    <source>
        <dbReference type="SAM" id="Phobius"/>
    </source>
</evidence>
<organism evidence="11 12">
    <name type="scientific">Thiorhodovibrio frisius</name>
    <dbReference type="NCBI Taxonomy" id="631362"/>
    <lineage>
        <taxon>Bacteria</taxon>
        <taxon>Pseudomonadati</taxon>
        <taxon>Pseudomonadota</taxon>
        <taxon>Gammaproteobacteria</taxon>
        <taxon>Chromatiales</taxon>
        <taxon>Chromatiaceae</taxon>
        <taxon>Thiorhodovibrio</taxon>
    </lineage>
</organism>
<evidence type="ECO:0000256" key="1">
    <source>
        <dbReference type="ARBA" id="ARBA00004651"/>
    </source>
</evidence>
<dbReference type="InterPro" id="IPR029044">
    <property type="entry name" value="Nucleotide-diphossugar_trans"/>
</dbReference>
<feature type="domain" description="Glycosyltransferase 2-like" evidence="10">
    <location>
        <begin position="18"/>
        <end position="181"/>
    </location>
</feature>
<dbReference type="STRING" id="631362.Thi970DRAFT_03191"/>
<evidence type="ECO:0000256" key="8">
    <source>
        <dbReference type="ARBA" id="ARBA00038152"/>
    </source>
</evidence>
<dbReference type="InterPro" id="IPR050256">
    <property type="entry name" value="Glycosyltransferase_2"/>
</dbReference>
<dbReference type="CDD" id="cd04187">
    <property type="entry name" value="DPM1_like_bac"/>
    <property type="match status" value="1"/>
</dbReference>
<evidence type="ECO:0000256" key="7">
    <source>
        <dbReference type="ARBA" id="ARBA00023136"/>
    </source>
</evidence>
<feature type="transmembrane region" description="Helical" evidence="9">
    <location>
        <begin position="242"/>
        <end position="263"/>
    </location>
</feature>
<feature type="transmembrane region" description="Helical" evidence="9">
    <location>
        <begin position="275"/>
        <end position="300"/>
    </location>
</feature>
<dbReference type="Proteomes" id="UP000002964">
    <property type="component" value="Unassembled WGS sequence"/>
</dbReference>
<keyword evidence="4 11" id="KW-0808">Transferase</keyword>
<gene>
    <name evidence="11" type="ORF">Thi970DRAFT_03191</name>
</gene>
<dbReference type="GO" id="GO:0005886">
    <property type="term" value="C:plasma membrane"/>
    <property type="evidence" value="ECO:0007669"/>
    <property type="project" value="UniProtKB-SubCell"/>
</dbReference>
<dbReference type="AlphaFoldDB" id="H8Z641"/>
<dbReference type="RefSeq" id="WP_009150013.1">
    <property type="nucleotide sequence ID" value="NZ_CP121471.1"/>
</dbReference>
<dbReference type="FunFam" id="3.90.550.10:FF:000079">
    <property type="entry name" value="Probable glycosyl transferase"/>
    <property type="match status" value="1"/>
</dbReference>
<dbReference type="HOGENOM" id="CLU_033536_0_1_6"/>
<dbReference type="PANTHER" id="PTHR48090:SF1">
    <property type="entry name" value="PROPHAGE BACTOPRENOL GLUCOSYL TRANSFERASE HOMOLOG"/>
    <property type="match status" value="1"/>
</dbReference>
<dbReference type="SUPFAM" id="SSF53448">
    <property type="entry name" value="Nucleotide-diphospho-sugar transferases"/>
    <property type="match status" value="1"/>
</dbReference>